<feature type="domain" description="HTH merR-type" evidence="5">
    <location>
        <begin position="2"/>
        <end position="72"/>
    </location>
</feature>
<keyword evidence="2" id="KW-0805">Transcription regulation</keyword>
<dbReference type="Gene3D" id="3.20.80.10">
    <property type="entry name" value="Regulatory factor, effector binding domain"/>
    <property type="match status" value="1"/>
</dbReference>
<evidence type="ECO:0000313" key="7">
    <source>
        <dbReference type="Proteomes" id="UP000768462"/>
    </source>
</evidence>
<evidence type="ECO:0000256" key="2">
    <source>
        <dbReference type="ARBA" id="ARBA00023015"/>
    </source>
</evidence>
<dbReference type="InterPro" id="IPR000551">
    <property type="entry name" value="MerR-type_HTH_dom"/>
</dbReference>
<dbReference type="SMART" id="SM00422">
    <property type="entry name" value="HTH_MERR"/>
    <property type="match status" value="1"/>
</dbReference>
<reference evidence="6" key="1">
    <citation type="submission" date="2019-04" db="EMBL/GenBank/DDBJ databases">
        <title>Evolution of Biomass-Degrading Anaerobic Consortia Revealed by Metagenomics.</title>
        <authorList>
            <person name="Peng X."/>
        </authorList>
    </citation>
    <scope>NUCLEOTIDE SEQUENCE</scope>
    <source>
        <strain evidence="6">SIG254</strain>
    </source>
</reference>
<dbReference type="GO" id="GO:0003700">
    <property type="term" value="F:DNA-binding transcription factor activity"/>
    <property type="evidence" value="ECO:0007669"/>
    <property type="project" value="InterPro"/>
</dbReference>
<dbReference type="InterPro" id="IPR011256">
    <property type="entry name" value="Reg_factor_effector_dom_sf"/>
</dbReference>
<dbReference type="InterPro" id="IPR047057">
    <property type="entry name" value="MerR_fam"/>
</dbReference>
<dbReference type="InterPro" id="IPR009061">
    <property type="entry name" value="DNA-bd_dom_put_sf"/>
</dbReference>
<keyword evidence="3" id="KW-0238">DNA-binding</keyword>
<evidence type="ECO:0000256" key="4">
    <source>
        <dbReference type="ARBA" id="ARBA00023163"/>
    </source>
</evidence>
<dbReference type="EMBL" id="SVCM01000149">
    <property type="protein sequence ID" value="MBE6061076.1"/>
    <property type="molecule type" value="Genomic_DNA"/>
</dbReference>
<dbReference type="GO" id="GO:0003677">
    <property type="term" value="F:DNA binding"/>
    <property type="evidence" value="ECO:0007669"/>
    <property type="project" value="UniProtKB-KW"/>
</dbReference>
<organism evidence="6 7">
    <name type="scientific">Clostridium sulfidigenes</name>
    <dbReference type="NCBI Taxonomy" id="318464"/>
    <lineage>
        <taxon>Bacteria</taxon>
        <taxon>Bacillati</taxon>
        <taxon>Bacillota</taxon>
        <taxon>Clostridia</taxon>
        <taxon>Eubacteriales</taxon>
        <taxon>Clostridiaceae</taxon>
        <taxon>Clostridium</taxon>
    </lineage>
</organism>
<dbReference type="Proteomes" id="UP000768462">
    <property type="component" value="Unassembled WGS sequence"/>
</dbReference>
<accession>A0A927ZMN1</accession>
<dbReference type="SUPFAM" id="SSF55136">
    <property type="entry name" value="Probable bacterial effector-binding domain"/>
    <property type="match status" value="1"/>
</dbReference>
<proteinExistence type="predicted"/>
<name>A0A927ZMN1_9CLOT</name>
<protein>
    <submittedName>
        <fullName evidence="6">MerR family transcriptional regulator</fullName>
    </submittedName>
</protein>
<dbReference type="PANTHER" id="PTHR30204:SF69">
    <property type="entry name" value="MERR-FAMILY TRANSCRIPTIONAL REGULATOR"/>
    <property type="match status" value="1"/>
</dbReference>
<keyword evidence="4" id="KW-0804">Transcription</keyword>
<dbReference type="AlphaFoldDB" id="A0A927ZMN1"/>
<dbReference type="Pfam" id="PF13411">
    <property type="entry name" value="MerR_1"/>
    <property type="match status" value="1"/>
</dbReference>
<dbReference type="PANTHER" id="PTHR30204">
    <property type="entry name" value="REDOX-CYCLING DRUG-SENSING TRANSCRIPTIONAL ACTIVATOR SOXR"/>
    <property type="match status" value="1"/>
</dbReference>
<evidence type="ECO:0000256" key="3">
    <source>
        <dbReference type="ARBA" id="ARBA00023125"/>
    </source>
</evidence>
<dbReference type="SUPFAM" id="SSF46955">
    <property type="entry name" value="Putative DNA-binding domain"/>
    <property type="match status" value="1"/>
</dbReference>
<dbReference type="Gene3D" id="1.10.1660.10">
    <property type="match status" value="1"/>
</dbReference>
<keyword evidence="1" id="KW-0678">Repressor</keyword>
<evidence type="ECO:0000256" key="1">
    <source>
        <dbReference type="ARBA" id="ARBA00022491"/>
    </source>
</evidence>
<sequence length="266" mass="30751">MKFSIGEMAKLHNINIQTLRYYHNIGLLVPIEVDSKSGYRYYDGTSSQRLWKIKALQSTGLSLNEIMKILSGDICETEKLFNNLKNVIDENIENLKKVSYYVEEQLKNINDLREGNYSTEPRIMVLERREGYLIDVNENSTIDNVIRSLVSFDRNCSISVEVMFKPSRLINIDDKGETHLKSYLALSKEEKLNDSKNKYTLKKGIYGVIDHIGSRDSLKESYDILLKYIKSSKMELQGIGIEELIIGPNISDNNEEWVRQIQLLLK</sequence>
<evidence type="ECO:0000313" key="6">
    <source>
        <dbReference type="EMBL" id="MBE6061076.1"/>
    </source>
</evidence>
<comment type="caution">
    <text evidence="6">The sequence shown here is derived from an EMBL/GenBank/DDBJ whole genome shotgun (WGS) entry which is preliminary data.</text>
</comment>
<dbReference type="PROSITE" id="PS50937">
    <property type="entry name" value="HTH_MERR_2"/>
    <property type="match status" value="1"/>
</dbReference>
<gene>
    <name evidence="6" type="ORF">E7215_13020</name>
</gene>
<evidence type="ECO:0000259" key="5">
    <source>
        <dbReference type="PROSITE" id="PS50937"/>
    </source>
</evidence>